<comment type="caution">
    <text evidence="11">The sequence shown here is derived from an EMBL/GenBank/DDBJ whole genome shotgun (WGS) entry which is preliminary data.</text>
</comment>
<evidence type="ECO:0000256" key="8">
    <source>
        <dbReference type="ARBA" id="ARBA00051897"/>
    </source>
</evidence>
<organism evidence="11 12">
    <name type="scientific">Ceratobasidium theobromae</name>
    <dbReference type="NCBI Taxonomy" id="1582974"/>
    <lineage>
        <taxon>Eukaryota</taxon>
        <taxon>Fungi</taxon>
        <taxon>Dikarya</taxon>
        <taxon>Basidiomycota</taxon>
        <taxon>Agaricomycotina</taxon>
        <taxon>Agaricomycetes</taxon>
        <taxon>Cantharellales</taxon>
        <taxon>Ceratobasidiaceae</taxon>
        <taxon>Ceratobasidium</taxon>
    </lineage>
</organism>
<dbReference type="InterPro" id="IPR042296">
    <property type="entry name" value="tRNA_met_Trm1_C"/>
</dbReference>
<keyword evidence="5 9" id="KW-0819">tRNA processing</keyword>
<evidence type="ECO:0000256" key="2">
    <source>
        <dbReference type="ARBA" id="ARBA00022603"/>
    </source>
</evidence>
<evidence type="ECO:0000256" key="9">
    <source>
        <dbReference type="PROSITE-ProRule" id="PRU00958"/>
    </source>
</evidence>
<feature type="region of interest" description="Disordered" evidence="10">
    <location>
        <begin position="578"/>
        <end position="603"/>
    </location>
</feature>
<dbReference type="Gene3D" id="3.40.50.150">
    <property type="entry name" value="Vaccinia Virus protein VP39"/>
    <property type="match status" value="1"/>
</dbReference>
<feature type="compositionally biased region" description="Basic and acidic residues" evidence="10">
    <location>
        <begin position="540"/>
        <end position="553"/>
    </location>
</feature>
<evidence type="ECO:0000313" key="11">
    <source>
        <dbReference type="EMBL" id="KAB5595291.1"/>
    </source>
</evidence>
<keyword evidence="2 9" id="KW-0489">Methyltransferase</keyword>
<dbReference type="OrthoDB" id="6349953at2759"/>
<gene>
    <name evidence="11" type="ORF">CTheo_1369</name>
</gene>
<evidence type="ECO:0000256" key="1">
    <source>
        <dbReference type="ARBA" id="ARBA00022555"/>
    </source>
</evidence>
<dbReference type="InterPro" id="IPR029063">
    <property type="entry name" value="SAM-dependent_MTases_sf"/>
</dbReference>
<keyword evidence="3 9" id="KW-0808">Transferase</keyword>
<feature type="compositionally biased region" description="Basic and acidic residues" evidence="10">
    <location>
        <begin position="213"/>
        <end position="224"/>
    </location>
</feature>
<dbReference type="GO" id="GO:0002940">
    <property type="term" value="P:tRNA N2-guanine methylation"/>
    <property type="evidence" value="ECO:0007669"/>
    <property type="project" value="TreeGrafter"/>
</dbReference>
<sequence>MSLAAVDSTVPPGHTIHTENTARILLPTEATTFLNPIQEFNRDLSVACITTWAKRWEAAKRVRWEQAGARRDKLKKRKKDAEETGTMQVDSAPDNAGEPQANPSPRKEYIPQKFVILEALSATGLRAIRYAHEIPLVKDTHLPATPYLSHSPIVPTRNLRIPYRYVIANDISPAATEAMRRNVDLNGLGPVPPEASCPEQGDNNNIGPVKSGKRPDLGKNEAKRSGSPSALLYHHRADPHRAEVIDLDPYGTAAPFIDGAVQAVADGGEPEESPSTLDMAVLASNNYPEKCYANYGGVPVKAEYSHEVALRLVLHTLSTSASRYGRFITPLISLSIDFYVRMFVQVRSAPIEVKKAFSKSATYYVCTGCQSFHEQTIGRVVEKISEGNGSVNLTYKAQSGPPVGQECEECGFKFHFPKVAGPMWSGPIHDKSFVSEVLNHVEENPNKYGTAPRMRGMLTVASEELDTPFYFTPSRLSSFFHCNSPPLESIASALLHQEFQVSRSHACAGSLKTTATRAQVYDIIRSWIKLTPVKMENVKDGSPAKKLLSKEPTQEANFSRHPQAISRASQVKLVRYQQNPAPNWGPGSRPSAAKRKRDDGVEG</sequence>
<name>A0A5N5QUN9_9AGAM</name>
<keyword evidence="12" id="KW-1185">Reference proteome</keyword>
<reference evidence="11 12" key="1">
    <citation type="journal article" date="2019" name="Fungal Biol. Biotechnol.">
        <title>Draft genome sequence of fastidious pathogen Ceratobasidium theobromae, which causes vascular-streak dieback in Theobroma cacao.</title>
        <authorList>
            <person name="Ali S.S."/>
            <person name="Asman A."/>
            <person name="Shao J."/>
            <person name="Firmansyah A.P."/>
            <person name="Susilo A.W."/>
            <person name="Rosmana A."/>
            <person name="McMahon P."/>
            <person name="Junaid M."/>
            <person name="Guest D."/>
            <person name="Kheng T.Y."/>
            <person name="Meinhardt L.W."/>
            <person name="Bailey B.A."/>
        </authorList>
    </citation>
    <scope>NUCLEOTIDE SEQUENCE [LARGE SCALE GENOMIC DNA]</scope>
    <source>
        <strain evidence="11 12">CT2</strain>
    </source>
</reference>
<feature type="region of interest" description="Disordered" evidence="10">
    <location>
        <begin position="68"/>
        <end position="107"/>
    </location>
</feature>
<comment type="catalytic activity">
    <reaction evidence="8 9">
        <text>guanosine(26) in tRNA + 2 S-adenosyl-L-methionine = N(2)-dimethylguanosine(26) in tRNA + 2 S-adenosyl-L-homocysteine + 2 H(+)</text>
        <dbReference type="Rhea" id="RHEA:43140"/>
        <dbReference type="Rhea" id="RHEA-COMP:10359"/>
        <dbReference type="Rhea" id="RHEA-COMP:10360"/>
        <dbReference type="ChEBI" id="CHEBI:15378"/>
        <dbReference type="ChEBI" id="CHEBI:57856"/>
        <dbReference type="ChEBI" id="CHEBI:59789"/>
        <dbReference type="ChEBI" id="CHEBI:74269"/>
        <dbReference type="ChEBI" id="CHEBI:74513"/>
        <dbReference type="EC" id="2.1.1.216"/>
    </reaction>
</comment>
<evidence type="ECO:0000256" key="10">
    <source>
        <dbReference type="SAM" id="MobiDB-lite"/>
    </source>
</evidence>
<dbReference type="AlphaFoldDB" id="A0A5N5QUN9"/>
<dbReference type="Gene3D" id="3.30.56.70">
    <property type="entry name" value="N2,N2-dimethylguanosine tRNA methyltransferase, C-terminal domain"/>
    <property type="match status" value="1"/>
</dbReference>
<dbReference type="SUPFAM" id="SSF53335">
    <property type="entry name" value="S-adenosyl-L-methionine-dependent methyltransferases"/>
    <property type="match status" value="1"/>
</dbReference>
<dbReference type="PANTHER" id="PTHR10631:SF3">
    <property type="entry name" value="TRNA (GUANINE(26)-N(2))-DIMETHYLTRANSFERASE"/>
    <property type="match status" value="1"/>
</dbReference>
<accession>A0A5N5QUN9</accession>
<evidence type="ECO:0000256" key="4">
    <source>
        <dbReference type="ARBA" id="ARBA00022691"/>
    </source>
</evidence>
<dbReference type="GO" id="GO:0000049">
    <property type="term" value="F:tRNA binding"/>
    <property type="evidence" value="ECO:0007669"/>
    <property type="project" value="UniProtKB-UniRule"/>
</dbReference>
<feature type="region of interest" description="Disordered" evidence="10">
    <location>
        <begin position="185"/>
        <end position="231"/>
    </location>
</feature>
<dbReference type="PROSITE" id="PS51626">
    <property type="entry name" value="SAM_MT_TRM1"/>
    <property type="match status" value="1"/>
</dbReference>
<evidence type="ECO:0000256" key="5">
    <source>
        <dbReference type="ARBA" id="ARBA00022694"/>
    </source>
</evidence>
<dbReference type="InterPro" id="IPR002905">
    <property type="entry name" value="Trm1"/>
</dbReference>
<keyword evidence="6 9" id="KW-0694">RNA-binding</keyword>
<keyword evidence="1 9" id="KW-0820">tRNA-binding</keyword>
<dbReference type="FunFam" id="3.30.56.70:FF:000001">
    <property type="entry name" value="tRNA (guanine(26)-N(2))-dimethyltransferase"/>
    <property type="match status" value="1"/>
</dbReference>
<keyword evidence="4 9" id="KW-0949">S-adenosyl-L-methionine</keyword>
<feature type="region of interest" description="Disordered" evidence="10">
    <location>
        <begin position="540"/>
        <end position="564"/>
    </location>
</feature>
<proteinExistence type="inferred from homology"/>
<evidence type="ECO:0000313" key="12">
    <source>
        <dbReference type="Proteomes" id="UP000383932"/>
    </source>
</evidence>
<comment type="similarity">
    <text evidence="9">Belongs to the class I-like SAM-binding methyltransferase superfamily. Trm1 family.</text>
</comment>
<dbReference type="GO" id="GO:0005634">
    <property type="term" value="C:nucleus"/>
    <property type="evidence" value="ECO:0007669"/>
    <property type="project" value="TreeGrafter"/>
</dbReference>
<evidence type="ECO:0000256" key="3">
    <source>
        <dbReference type="ARBA" id="ARBA00022679"/>
    </source>
</evidence>
<dbReference type="EMBL" id="SSOP01000011">
    <property type="protein sequence ID" value="KAB5595291.1"/>
    <property type="molecule type" value="Genomic_DNA"/>
</dbReference>
<dbReference type="GO" id="GO:0160104">
    <property type="term" value="F:tRNA (guanine(26)-N2)-dimethyltransferase activity"/>
    <property type="evidence" value="ECO:0007669"/>
    <property type="project" value="UniProtKB-UniRule"/>
</dbReference>
<dbReference type="Pfam" id="PF02005">
    <property type="entry name" value="TRM"/>
    <property type="match status" value="2"/>
</dbReference>
<dbReference type="PANTHER" id="PTHR10631">
    <property type="entry name" value="N 2 ,N 2 -DIMETHYLGUANOSINE TRNA METHYLTRANSFERASE"/>
    <property type="match status" value="1"/>
</dbReference>
<protein>
    <recommendedName>
        <fullName evidence="7 9">tRNA (guanine(26)-N(2))-dimethyltransferase</fullName>
        <ecNumber evidence="7 9">2.1.1.216</ecNumber>
    </recommendedName>
</protein>
<dbReference type="Proteomes" id="UP000383932">
    <property type="component" value="Unassembled WGS sequence"/>
</dbReference>
<evidence type="ECO:0000256" key="6">
    <source>
        <dbReference type="ARBA" id="ARBA00022884"/>
    </source>
</evidence>
<evidence type="ECO:0000256" key="7">
    <source>
        <dbReference type="ARBA" id="ARBA00039099"/>
    </source>
</evidence>
<dbReference type="EC" id="2.1.1.216" evidence="7 9"/>